<keyword evidence="1" id="KW-0732">Signal</keyword>
<evidence type="ECO:0000313" key="2">
    <source>
        <dbReference type="EMBL" id="AHJ13014.1"/>
    </source>
</evidence>
<dbReference type="AlphaFoldDB" id="A0AA86AM52"/>
<gene>
    <name evidence="2" type="ORF">SMUL_1759</name>
</gene>
<feature type="chain" id="PRO_5041711360" evidence="1">
    <location>
        <begin position="20"/>
        <end position="846"/>
    </location>
</feature>
<dbReference type="RefSeq" id="WP_025344885.1">
    <property type="nucleotide sequence ID" value="NZ_CP007201.1"/>
</dbReference>
<accession>A0AA86AM52</accession>
<protein>
    <submittedName>
        <fullName evidence="2">Conjugal transfer mating pair stabilization protein, TraN-like</fullName>
    </submittedName>
</protein>
<evidence type="ECO:0000313" key="3">
    <source>
        <dbReference type="Proteomes" id="UP000019322"/>
    </source>
</evidence>
<dbReference type="Proteomes" id="UP000019322">
    <property type="component" value="Chromosome"/>
</dbReference>
<dbReference type="KEGG" id="smul:SMUL_1759"/>
<proteinExistence type="predicted"/>
<dbReference type="EMBL" id="CP007201">
    <property type="protein sequence ID" value="AHJ13014.1"/>
    <property type="molecule type" value="Genomic_DNA"/>
</dbReference>
<evidence type="ECO:0000256" key="1">
    <source>
        <dbReference type="SAM" id="SignalP"/>
    </source>
</evidence>
<organism evidence="2 3">
    <name type="scientific">Sulfurospirillum multivorans (strain DM 12446 / JCM 15788 / NBRC 109480)</name>
    <dbReference type="NCBI Taxonomy" id="1150621"/>
    <lineage>
        <taxon>Bacteria</taxon>
        <taxon>Pseudomonadati</taxon>
        <taxon>Campylobacterota</taxon>
        <taxon>Epsilonproteobacteria</taxon>
        <taxon>Campylobacterales</taxon>
        <taxon>Sulfurospirillaceae</taxon>
        <taxon>Sulfurospirillum</taxon>
    </lineage>
</organism>
<feature type="signal peptide" evidence="1">
    <location>
        <begin position="1"/>
        <end position="19"/>
    </location>
</feature>
<sequence length="846" mass="92671">MLNKILFISFFLCLQFLNADSGYYVCSNDQEYLDYKNGLVSNLDGATKFSTELLCSYDCNQYEVCKPEKVYNTEVSPIFNCIDATKAQELQNYFANKKFQTINFKSMGIPSWSVDFNEAKDGSQFIFPYAFDLSTNMSAWDNNGTSVKISKDASNYIEIIMTIEGTAEHNVSGKIYKGDKAYSIKGVIGGEASTVKCGLFNNTGEMVSYENQFELVTNANTYYCPLRKSENIGGEYNSGSNFQTQSTCNSACTVKNECVQVADTPCKPINIDYSQYVTDYTGKSVATKRAISYECNSTVTKTVGCANWKVITNQGTVDVNMSKVGTSFKERANSSTDASVLSNMLEDQFHLFTGWKGQCDHGKLFNNPFSDPFKLLSYAMMVYSASAKVETSTTNADGSTTVTTEYPMGETMSNVHDSFDNATTNFQNGWNDITSKLLNSGSTATDSEINDYVTRAVSTTDSSSVADAASSGVVSSVEDMTKTIKDYVTSPINTIDVGYGTVKIYISDYIQLGMAMIPTKEELKTSYDFNQAWLGDENADSQSVAYATCMASIGLSYPNLISYVASDLNATSKELSYPYDNPLRLSYSQIQYLAGATSQKFVENMYAYIANNASSRYVTVIAKNGQAYYQAGQVICGGKIAVASNANSVSITTSDSSSSGSNIGEAVAMMAVKKLLAALPPPYNIIATVLLDLVMAFDSVNACTNLEDATKLGTLQMKTNRFINYNQCYATESKCQDKFLGKCILNRDYHCCYDQITTRIFAEGIKEQLGLDFKVCNNITLEHLKLISFRKCTSGENASTDKCFPADKWDEYQAAITAQGVTGFDASALVQTGINSLGVTTTLQCK</sequence>
<reference evidence="2 3" key="1">
    <citation type="journal article" date="2014" name="Environ. Microbiol.">
        <title>Insights into organohalide respiration and the versatile catabolism of Sulfurospirillum multivorans gained from comparative genomics and physiological studies.</title>
        <authorList>
            <person name="Goris T."/>
            <person name="Schubert T."/>
            <person name="Gadkari J."/>
            <person name="Wubet T."/>
            <person name="Tarkka M."/>
            <person name="Buscot F."/>
            <person name="Adrian L."/>
            <person name="Diekert G."/>
        </authorList>
    </citation>
    <scope>NUCLEOTIDE SEQUENCE [LARGE SCALE GENOMIC DNA]</scope>
    <source>
        <strain evidence="3">DM 12446 / JCM 15788 / NBRC 109480</strain>
    </source>
</reference>
<name>A0AA86AM52_SULMK</name>